<dbReference type="AlphaFoldDB" id="A0A699YDC4"/>
<dbReference type="EMBL" id="BLLF01000011">
    <property type="protein sequence ID" value="GFH05858.1"/>
    <property type="molecule type" value="Genomic_DNA"/>
</dbReference>
<sequence>MWVADCQAGAAQDWVGLGFVDWELRLTPDQLSALPPSATRWHLFADPLTGKTCLFVPNGMTVALQHVAALASRAGLHPLLLGPVGSGVNTLSRHLLASAEPWPQLSLSLQGVSLMASSSPVYLMSGPQQASPRVWRCTHPLHINAAATADLGSAQYSAAVAGPLASSWMPAGAATGGAALLHGHPALLATFSHTELFQAAAHHTLLRLATGHARVPELLAIGPLGVVKAAKVLSIALDKLLGCVRALTHKELLPGGWALTPGCLADVALRTSAAADEAPRGAWGMAQVVQRFMFECGQEVSFALHEADASSRDVLSRVLLFTMGRELGALLTGKFDNVLKDQPSIRYLWCLP</sequence>
<name>A0A699YDC4_HAELA</name>
<proteinExistence type="predicted"/>
<evidence type="ECO:0000313" key="2">
    <source>
        <dbReference type="Proteomes" id="UP000485058"/>
    </source>
</evidence>
<keyword evidence="2" id="KW-1185">Reference proteome</keyword>
<organism evidence="1 2">
    <name type="scientific">Haematococcus lacustris</name>
    <name type="common">Green alga</name>
    <name type="synonym">Haematococcus pluvialis</name>
    <dbReference type="NCBI Taxonomy" id="44745"/>
    <lineage>
        <taxon>Eukaryota</taxon>
        <taxon>Viridiplantae</taxon>
        <taxon>Chlorophyta</taxon>
        <taxon>core chlorophytes</taxon>
        <taxon>Chlorophyceae</taxon>
        <taxon>CS clade</taxon>
        <taxon>Chlamydomonadales</taxon>
        <taxon>Haematococcaceae</taxon>
        <taxon>Haematococcus</taxon>
    </lineage>
</organism>
<dbReference type="Proteomes" id="UP000485058">
    <property type="component" value="Unassembled WGS sequence"/>
</dbReference>
<protein>
    <submittedName>
        <fullName evidence="1">Uncharacterized protein</fullName>
    </submittedName>
</protein>
<gene>
    <name evidence="1" type="ORF">HaLaN_00389</name>
</gene>
<reference evidence="1 2" key="1">
    <citation type="submission" date="2020-02" db="EMBL/GenBank/DDBJ databases">
        <title>Draft genome sequence of Haematococcus lacustris strain NIES-144.</title>
        <authorList>
            <person name="Morimoto D."/>
            <person name="Nakagawa S."/>
            <person name="Yoshida T."/>
            <person name="Sawayama S."/>
        </authorList>
    </citation>
    <scope>NUCLEOTIDE SEQUENCE [LARGE SCALE GENOMIC DNA]</scope>
    <source>
        <strain evidence="1 2">NIES-144</strain>
    </source>
</reference>
<accession>A0A699YDC4</accession>
<comment type="caution">
    <text evidence="1">The sequence shown here is derived from an EMBL/GenBank/DDBJ whole genome shotgun (WGS) entry which is preliminary data.</text>
</comment>
<evidence type="ECO:0000313" key="1">
    <source>
        <dbReference type="EMBL" id="GFH05858.1"/>
    </source>
</evidence>